<dbReference type="EMBL" id="ML736802">
    <property type="protein sequence ID" value="KAE8401318.1"/>
    <property type="molecule type" value="Genomic_DNA"/>
</dbReference>
<evidence type="ECO:0000313" key="2">
    <source>
        <dbReference type="EMBL" id="KAE8401318.1"/>
    </source>
</evidence>
<organism evidence="2 3">
    <name type="scientific">Aspergillus pseudonomiae</name>
    <dbReference type="NCBI Taxonomy" id="1506151"/>
    <lineage>
        <taxon>Eukaryota</taxon>
        <taxon>Fungi</taxon>
        <taxon>Dikarya</taxon>
        <taxon>Ascomycota</taxon>
        <taxon>Pezizomycotina</taxon>
        <taxon>Eurotiomycetes</taxon>
        <taxon>Eurotiomycetidae</taxon>
        <taxon>Eurotiales</taxon>
        <taxon>Aspergillaceae</taxon>
        <taxon>Aspergillus</taxon>
        <taxon>Aspergillus subgen. Circumdati</taxon>
    </lineage>
</organism>
<keyword evidence="3" id="KW-1185">Reference proteome</keyword>
<feature type="signal peptide" evidence="1">
    <location>
        <begin position="1"/>
        <end position="18"/>
    </location>
</feature>
<sequence length="73" mass="7696">MVAVIIASLMTISSMPYCLTPNQPAPTLGQITKAIISTSTSSPDTPYSWGYWDDVGEAIRGGVVKAHVLATTL</sequence>
<keyword evidence="1" id="KW-0732">Signal</keyword>
<evidence type="ECO:0000256" key="1">
    <source>
        <dbReference type="SAM" id="SignalP"/>
    </source>
</evidence>
<dbReference type="RefSeq" id="XP_031938637.1">
    <property type="nucleotide sequence ID" value="XM_032082705.1"/>
</dbReference>
<evidence type="ECO:0000313" key="3">
    <source>
        <dbReference type="Proteomes" id="UP000325579"/>
    </source>
</evidence>
<reference evidence="2 3" key="1">
    <citation type="submission" date="2019-04" db="EMBL/GenBank/DDBJ databases">
        <authorList>
            <consortium name="DOE Joint Genome Institute"/>
            <person name="Mondo S."/>
            <person name="Kjaerbolling I."/>
            <person name="Vesth T."/>
            <person name="Frisvad J.C."/>
            <person name="Nybo J.L."/>
            <person name="Theobald S."/>
            <person name="Kildgaard S."/>
            <person name="Isbrandt T."/>
            <person name="Kuo A."/>
            <person name="Sato A."/>
            <person name="Lyhne E.K."/>
            <person name="Kogle M.E."/>
            <person name="Wiebenga A."/>
            <person name="Kun R.S."/>
            <person name="Lubbers R.J."/>
            <person name="Makela M.R."/>
            <person name="Barry K."/>
            <person name="Chovatia M."/>
            <person name="Clum A."/>
            <person name="Daum C."/>
            <person name="Haridas S."/>
            <person name="He G."/>
            <person name="LaButti K."/>
            <person name="Lipzen A."/>
            <person name="Riley R."/>
            <person name="Salamov A."/>
            <person name="Simmons B.A."/>
            <person name="Magnuson J.K."/>
            <person name="Henrissat B."/>
            <person name="Mortensen U.H."/>
            <person name="Larsen T.O."/>
            <person name="Devries R.P."/>
            <person name="Grigoriev I.V."/>
            <person name="Machida M."/>
            <person name="Baker S.E."/>
            <person name="Andersen M.R."/>
            <person name="Cantor M.N."/>
            <person name="Hua S.X."/>
        </authorList>
    </citation>
    <scope>NUCLEOTIDE SEQUENCE [LARGE SCALE GENOMIC DNA]</scope>
    <source>
        <strain evidence="2 3">CBS 119388</strain>
    </source>
</reference>
<protein>
    <submittedName>
        <fullName evidence="2">Uncharacterized protein</fullName>
    </submittedName>
</protein>
<feature type="chain" id="PRO_5025003314" evidence="1">
    <location>
        <begin position="19"/>
        <end position="73"/>
    </location>
</feature>
<accession>A0A5N7D6A8</accession>
<dbReference type="Proteomes" id="UP000325579">
    <property type="component" value="Unassembled WGS sequence"/>
</dbReference>
<dbReference type="AlphaFoldDB" id="A0A5N7D6A8"/>
<name>A0A5N7D6A8_9EURO</name>
<gene>
    <name evidence="2" type="ORF">BDV37DRAFT_255221</name>
</gene>
<dbReference type="GeneID" id="43667396"/>
<proteinExistence type="predicted"/>